<dbReference type="InterPro" id="IPR023959">
    <property type="entry name" value="LpqB"/>
</dbReference>
<keyword evidence="10" id="KW-1185">Reference proteome</keyword>
<accession>A0A5C5R5T2</accession>
<evidence type="ECO:0000313" key="10">
    <source>
        <dbReference type="Proteomes" id="UP000317291"/>
    </source>
</evidence>
<keyword evidence="5 6" id="KW-0449">Lipoprotein</keyword>
<dbReference type="GO" id="GO:0005886">
    <property type="term" value="C:plasma membrane"/>
    <property type="evidence" value="ECO:0007669"/>
    <property type="project" value="UniProtKB-SubCell"/>
</dbReference>
<sequence>MPRTIRTLRATATKVLAIVLAALIALTGCATIPESTSPRVIGDLGGESPEPDKGLAPRRDSQPEVIVRDFLKANAVADGNYAASRTFLTPNANWQVPQQAVVVKDIDVLPTERTANFLKATIRAQATGFLGADGTFEPAGQSITQNVQLVQVDGQWRVQGLSSVGDTPMLVIDTDQFRTVYRRYLLYFPDPTGRTLVPDARWLAGPRSKLAADLLLQLVRGPRAALADAVFNPFGTNAAVRGAVTNTRGDQRDPGVGFAGVRVDLTGLPRIEPDVARLIAGQIVWTLAGADVQGPYVITVDGSPLDDRHQAGWNPNDVASISPNASSDLAVGLHAVLDGKFVKVTGNQVTDVAGPLGSSTSIRSIGLSWSGRQVAAVLDAGPRGGPATTLAVAPYGGVPTQVLTAGSMTRPSWTPDDSGVWTVLDGTRVVRVRQDQTTGEISTVDVDASEVAAAAPGAITELRLSRDGVRVALVVGGRVLIGVVQTAPNGRIKIAHLASVVTDRELVASSVDWQTGDTIFIGRTTSDSPVLSVRYDSGEVTAVPSRNLSPPVYNVAVSTTAVYATDSSGVWQIGIGPDSDEQYWSQVDRLAGGRANPVLPG</sequence>
<name>A0A5C5R5T2_9ACTN</name>
<evidence type="ECO:0000256" key="3">
    <source>
        <dbReference type="ARBA" id="ARBA00023136"/>
    </source>
</evidence>
<dbReference type="SUPFAM" id="SSF69304">
    <property type="entry name" value="Tricorn protease N-terminal domain"/>
    <property type="match status" value="1"/>
</dbReference>
<dbReference type="Pfam" id="PF10647">
    <property type="entry name" value="Gmad1"/>
    <property type="match status" value="1"/>
</dbReference>
<dbReference type="Pfam" id="PF25976">
    <property type="entry name" value="LpqB_N"/>
    <property type="match status" value="1"/>
</dbReference>
<dbReference type="RefSeq" id="WP_146563436.1">
    <property type="nucleotide sequence ID" value="NZ_VIGW01000013.1"/>
</dbReference>
<dbReference type="InterPro" id="IPR018910">
    <property type="entry name" value="LpqB_C"/>
</dbReference>
<keyword evidence="4 6" id="KW-0564">Palmitate</keyword>
<dbReference type="PROSITE" id="PS51257">
    <property type="entry name" value="PROKAR_LIPOPROTEIN"/>
    <property type="match status" value="1"/>
</dbReference>
<dbReference type="Pfam" id="PF10646">
    <property type="entry name" value="Germane"/>
    <property type="match status" value="1"/>
</dbReference>
<dbReference type="Proteomes" id="UP000317291">
    <property type="component" value="Unassembled WGS sequence"/>
</dbReference>
<feature type="region of interest" description="Disordered" evidence="7">
    <location>
        <begin position="37"/>
        <end position="60"/>
    </location>
</feature>
<evidence type="ECO:0000256" key="7">
    <source>
        <dbReference type="SAM" id="MobiDB-lite"/>
    </source>
</evidence>
<dbReference type="InterPro" id="IPR019606">
    <property type="entry name" value="GerMN"/>
</dbReference>
<evidence type="ECO:0000256" key="1">
    <source>
        <dbReference type="ARBA" id="ARBA00022475"/>
    </source>
</evidence>
<evidence type="ECO:0000256" key="2">
    <source>
        <dbReference type="ARBA" id="ARBA00022729"/>
    </source>
</evidence>
<keyword evidence="3 6" id="KW-0472">Membrane</keyword>
<gene>
    <name evidence="6 9" type="primary">lpqB</name>
    <name evidence="9" type="ORF">FK529_17045</name>
</gene>
<dbReference type="AlphaFoldDB" id="A0A5C5R5T2"/>
<dbReference type="SMART" id="SM00909">
    <property type="entry name" value="Germane"/>
    <property type="match status" value="1"/>
</dbReference>
<dbReference type="EMBL" id="VIGW01000013">
    <property type="protein sequence ID" value="TWS18046.1"/>
    <property type="molecule type" value="Genomic_DNA"/>
</dbReference>
<dbReference type="HAMAP" id="MF_01373">
    <property type="entry name" value="LpqB_lipoprot"/>
    <property type="match status" value="1"/>
</dbReference>
<keyword evidence="2 6" id="KW-0732">Signal</keyword>
<proteinExistence type="inferred from homology"/>
<comment type="caution">
    <text evidence="9">The sequence shown here is derived from an EMBL/GenBank/DDBJ whole genome shotgun (WGS) entry which is preliminary data.</text>
</comment>
<dbReference type="OrthoDB" id="3226781at2"/>
<evidence type="ECO:0000256" key="4">
    <source>
        <dbReference type="ARBA" id="ARBA00023139"/>
    </source>
</evidence>
<evidence type="ECO:0000313" key="9">
    <source>
        <dbReference type="EMBL" id="TWS18046.1"/>
    </source>
</evidence>
<evidence type="ECO:0000259" key="8">
    <source>
        <dbReference type="SMART" id="SM00909"/>
    </source>
</evidence>
<feature type="compositionally biased region" description="Basic and acidic residues" evidence="7">
    <location>
        <begin position="50"/>
        <end position="60"/>
    </location>
</feature>
<evidence type="ECO:0000256" key="5">
    <source>
        <dbReference type="ARBA" id="ARBA00023288"/>
    </source>
</evidence>
<organism evidence="9 10">
    <name type="scientific">Tsukamurella asaccharolytica</name>
    <dbReference type="NCBI Taxonomy" id="2592067"/>
    <lineage>
        <taxon>Bacteria</taxon>
        <taxon>Bacillati</taxon>
        <taxon>Actinomycetota</taxon>
        <taxon>Actinomycetes</taxon>
        <taxon>Mycobacteriales</taxon>
        <taxon>Tsukamurellaceae</taxon>
        <taxon>Tsukamurella</taxon>
    </lineage>
</organism>
<keyword evidence="1 6" id="KW-1003">Cell membrane</keyword>
<protein>
    <recommendedName>
        <fullName evidence="6">Lipoprotein LpqB</fullName>
    </recommendedName>
</protein>
<evidence type="ECO:0000256" key="6">
    <source>
        <dbReference type="HAMAP-Rule" id="MF_01373"/>
    </source>
</evidence>
<feature type="domain" description="GerMN" evidence="8">
    <location>
        <begin position="211"/>
        <end position="309"/>
    </location>
</feature>
<dbReference type="InterPro" id="IPR059026">
    <property type="entry name" value="LpqB_N"/>
</dbReference>
<reference evidence="9 10" key="1">
    <citation type="submission" date="2019-06" db="EMBL/GenBank/DDBJ databases">
        <title>Tsukamurella conjunctivitidis sp. nov., Tsukamurella assacharolytica sp. nov. and Tsukamurella sputae sp. nov. isolated from patients with conjunctivitis, bacteraemia (lymphoma) and respiratory infection (sputum) in Hong Kong.</title>
        <authorList>
            <person name="Teng J.L.L."/>
            <person name="Lee H.H."/>
            <person name="Fong J.Y.H."/>
            <person name="Fok K.M.N."/>
            <person name="Lau S.K.P."/>
            <person name="Woo P.C.Y."/>
        </authorList>
    </citation>
    <scope>NUCLEOTIDE SEQUENCE [LARGE SCALE GENOMIC DNA]</scope>
    <source>
        <strain evidence="9 10">HKU71</strain>
    </source>
</reference>
<comment type="subcellular location">
    <subcellularLocation>
        <location evidence="6">Cell membrane</location>
        <topology evidence="6">Lipid-anchor</topology>
    </subcellularLocation>
</comment>
<comment type="similarity">
    <text evidence="6">Belongs to the LpqB lipoprotein family.</text>
</comment>
<dbReference type="NCBIfam" id="NF010141">
    <property type="entry name" value="PRK13616.1"/>
    <property type="match status" value="1"/>
</dbReference>